<feature type="transmembrane region" description="Helical" evidence="1">
    <location>
        <begin position="211"/>
        <end position="230"/>
    </location>
</feature>
<keyword evidence="1" id="KW-0812">Transmembrane</keyword>
<feature type="transmembrane region" description="Helical" evidence="1">
    <location>
        <begin position="6"/>
        <end position="30"/>
    </location>
</feature>
<evidence type="ECO:0000256" key="1">
    <source>
        <dbReference type="SAM" id="Phobius"/>
    </source>
</evidence>
<organism evidence="2 3">
    <name type="scientific">Acidocella aquatica</name>
    <dbReference type="NCBI Taxonomy" id="1922313"/>
    <lineage>
        <taxon>Bacteria</taxon>
        <taxon>Pseudomonadati</taxon>
        <taxon>Pseudomonadota</taxon>
        <taxon>Alphaproteobacteria</taxon>
        <taxon>Acetobacterales</taxon>
        <taxon>Acidocellaceae</taxon>
        <taxon>Acidocella</taxon>
    </lineage>
</organism>
<gene>
    <name evidence="2" type="ORF">GCM10010909_04300</name>
</gene>
<evidence type="ECO:0000313" key="3">
    <source>
        <dbReference type="Proteomes" id="UP001156641"/>
    </source>
</evidence>
<dbReference type="Proteomes" id="UP001156641">
    <property type="component" value="Unassembled WGS sequence"/>
</dbReference>
<keyword evidence="3" id="KW-1185">Reference proteome</keyword>
<protein>
    <recommendedName>
        <fullName evidence="4">GDT1 family protein</fullName>
    </recommendedName>
</protein>
<evidence type="ECO:0008006" key="4">
    <source>
        <dbReference type="Google" id="ProtNLM"/>
    </source>
</evidence>
<feature type="transmembrane region" description="Helical" evidence="1">
    <location>
        <begin position="149"/>
        <end position="169"/>
    </location>
</feature>
<evidence type="ECO:0000313" key="2">
    <source>
        <dbReference type="EMBL" id="GLR65752.1"/>
    </source>
</evidence>
<feature type="transmembrane region" description="Helical" evidence="1">
    <location>
        <begin position="118"/>
        <end position="143"/>
    </location>
</feature>
<keyword evidence="1" id="KW-1133">Transmembrane helix</keyword>
<name>A0ABQ6A5B8_9PROT</name>
<feature type="transmembrane region" description="Helical" evidence="1">
    <location>
        <begin position="37"/>
        <end position="60"/>
    </location>
</feature>
<comment type="caution">
    <text evidence="2">The sequence shown here is derived from an EMBL/GenBank/DDBJ whole genome shotgun (WGS) entry which is preliminary data.</text>
</comment>
<accession>A0ABQ6A5B8</accession>
<dbReference type="RefSeq" id="WP_284256275.1">
    <property type="nucleotide sequence ID" value="NZ_BSOS01000007.1"/>
</dbReference>
<feature type="transmembrane region" description="Helical" evidence="1">
    <location>
        <begin position="66"/>
        <end position="85"/>
    </location>
</feature>
<dbReference type="EMBL" id="BSOS01000007">
    <property type="protein sequence ID" value="GLR65752.1"/>
    <property type="molecule type" value="Genomic_DNA"/>
</dbReference>
<sequence>MPHLGIILATYLGACVEWVEAFTIVLAVALSIGWASAATAAGAALLVLAGMTLTGTALLAYIPDFAWVQGIIAAFLILFGLRWLAKAIARGAGLKPLHDEVAQFNAVRANKGLSDHHAAWLIAFNGTLLEGLEVWLIVVALGVQSHHALPVAGAAIAALLTVIAVGALLHKPLARVPENALKFIVGGALLAFGSFWMLQALGYVWPLGDGALPALAAFYLLGGLGLIALLRRRVGVAA</sequence>
<reference evidence="3" key="1">
    <citation type="journal article" date="2019" name="Int. J. Syst. Evol. Microbiol.">
        <title>The Global Catalogue of Microorganisms (GCM) 10K type strain sequencing project: providing services to taxonomists for standard genome sequencing and annotation.</title>
        <authorList>
            <consortium name="The Broad Institute Genomics Platform"/>
            <consortium name="The Broad Institute Genome Sequencing Center for Infectious Disease"/>
            <person name="Wu L."/>
            <person name="Ma J."/>
        </authorList>
    </citation>
    <scope>NUCLEOTIDE SEQUENCE [LARGE SCALE GENOMIC DNA]</scope>
    <source>
        <strain evidence="3">NBRC 112502</strain>
    </source>
</reference>
<keyword evidence="1" id="KW-0472">Membrane</keyword>
<proteinExistence type="predicted"/>
<feature type="transmembrane region" description="Helical" evidence="1">
    <location>
        <begin position="181"/>
        <end position="205"/>
    </location>
</feature>